<keyword evidence="4" id="KW-1185">Reference proteome</keyword>
<dbReference type="AlphaFoldDB" id="A0A0S2SI45"/>
<gene>
    <name evidence="2" type="ORF">LA374_00935</name>
    <name evidence="1" type="ORF">WL1483_1947</name>
</gene>
<dbReference type="EMBL" id="CP013067">
    <property type="protein sequence ID" value="ALP41366.1"/>
    <property type="molecule type" value="Genomic_DNA"/>
</dbReference>
<dbReference type="STRING" id="652.WL1483_1947"/>
<dbReference type="KEGG" id="asr:WL1483_1947"/>
<dbReference type="RefSeq" id="WP_050665715.1">
    <property type="nucleotide sequence ID" value="NZ_CDDB01000033.1"/>
</dbReference>
<reference evidence="1 3" key="2">
    <citation type="journal article" date="2016" name="Genome Announc.">
        <title>Complete Genome Sequence of the Highly Virulent Aeromonas schubertii Strain WL1483, Isolated from Diseased Snakehead Fish (Channa argus) in China.</title>
        <authorList>
            <person name="Liu L."/>
            <person name="Li N."/>
            <person name="Zhang D."/>
            <person name="Fu X."/>
            <person name="Shi C."/>
            <person name="Lin Q."/>
            <person name="Hao G."/>
        </authorList>
    </citation>
    <scope>NUCLEOTIDE SEQUENCE [LARGE SCALE GENOMIC DNA]</scope>
    <source>
        <strain evidence="1 3">WL1483</strain>
    </source>
</reference>
<dbReference type="Proteomes" id="UP000058114">
    <property type="component" value="Chromosome"/>
</dbReference>
<reference evidence="2 4" key="3">
    <citation type="submission" date="2021-09" db="EMBL/GenBank/DDBJ databases">
        <title>Aeromonas schubertii isolated from Asian sea bass.</title>
        <authorList>
            <person name="Pinpimai K."/>
        </authorList>
    </citation>
    <scope>NUCLEOTIDE SEQUENCE [LARGE SCALE GENOMIC DNA]</scope>
    <source>
        <strain evidence="2 4">CHULA2021a</strain>
    </source>
</reference>
<protein>
    <submittedName>
        <fullName evidence="1">Uncharacterized protein</fullName>
    </submittedName>
</protein>
<name>A0A0S2SI45_9GAMM</name>
<organism evidence="1 3">
    <name type="scientific">Aeromonas schubertii</name>
    <dbReference type="NCBI Taxonomy" id="652"/>
    <lineage>
        <taxon>Bacteria</taxon>
        <taxon>Pseudomonadati</taxon>
        <taxon>Pseudomonadota</taxon>
        <taxon>Gammaproteobacteria</taxon>
        <taxon>Aeromonadales</taxon>
        <taxon>Aeromonadaceae</taxon>
        <taxon>Aeromonas</taxon>
    </lineage>
</organism>
<proteinExistence type="predicted"/>
<evidence type="ECO:0000313" key="2">
    <source>
        <dbReference type="EMBL" id="MBZ6064785.1"/>
    </source>
</evidence>
<sequence>MSDTLFDEAMLREIVANQLSERNPPHTTATLLRLTMKGMSRDEATDYIVCALAAELMAMEADGAPFNLERYQGFLDTLPEMPWADDEE</sequence>
<dbReference type="OrthoDB" id="8563970at2"/>
<dbReference type="Proteomes" id="UP000774958">
    <property type="component" value="Unassembled WGS sequence"/>
</dbReference>
<evidence type="ECO:0000313" key="3">
    <source>
        <dbReference type="Proteomes" id="UP000058114"/>
    </source>
</evidence>
<dbReference type="PATRIC" id="fig|652.5.peg.320"/>
<evidence type="ECO:0000313" key="4">
    <source>
        <dbReference type="Proteomes" id="UP000774958"/>
    </source>
</evidence>
<accession>A0A0S2SI45</accession>
<evidence type="ECO:0000313" key="1">
    <source>
        <dbReference type="EMBL" id="ALP41366.1"/>
    </source>
</evidence>
<dbReference type="EMBL" id="JAIRBT010000001">
    <property type="protein sequence ID" value="MBZ6064785.1"/>
    <property type="molecule type" value="Genomic_DNA"/>
</dbReference>
<reference evidence="3" key="1">
    <citation type="submission" date="2015-10" db="EMBL/GenBank/DDBJ databases">
        <title>Complete Genome Sequence of Aeromonas schubertii strain WL1483.</title>
        <authorList>
            <person name="Liu L."/>
        </authorList>
    </citation>
    <scope>NUCLEOTIDE SEQUENCE [LARGE SCALE GENOMIC DNA]</scope>
    <source>
        <strain evidence="3">WL1483</strain>
    </source>
</reference>